<proteinExistence type="predicted"/>
<dbReference type="EMBL" id="FOMH01000001">
    <property type="protein sequence ID" value="SFC64637.1"/>
    <property type="molecule type" value="Genomic_DNA"/>
</dbReference>
<keyword evidence="1" id="KW-0689">Ribosomal protein</keyword>
<dbReference type="SUPFAM" id="SSF69754">
    <property type="entry name" value="Ribosome binding protein Y (YfiA homologue)"/>
    <property type="match status" value="1"/>
</dbReference>
<accession>A0A1I1KUX9</accession>
<dbReference type="InterPro" id="IPR003489">
    <property type="entry name" value="RHF/RaiA"/>
</dbReference>
<protein>
    <submittedName>
        <fullName evidence="1">Sigma 54 modulation protein / S30EA ribosomal protein</fullName>
    </submittedName>
</protein>
<dbReference type="Gene3D" id="3.30.160.100">
    <property type="entry name" value="Ribosome hibernation promotion factor-like"/>
    <property type="match status" value="1"/>
</dbReference>
<dbReference type="AlphaFoldDB" id="A0A1I1KUX9"/>
<organism evidence="1 2">
    <name type="scientific">Flavobacterium phragmitis</name>
    <dbReference type="NCBI Taxonomy" id="739143"/>
    <lineage>
        <taxon>Bacteria</taxon>
        <taxon>Pseudomonadati</taxon>
        <taxon>Bacteroidota</taxon>
        <taxon>Flavobacteriia</taxon>
        <taxon>Flavobacteriales</taxon>
        <taxon>Flavobacteriaceae</taxon>
        <taxon>Flavobacterium</taxon>
    </lineage>
</organism>
<dbReference type="STRING" id="739143.SAMN05216297_101563"/>
<dbReference type="Pfam" id="PF02482">
    <property type="entry name" value="Ribosomal_S30AE"/>
    <property type="match status" value="1"/>
</dbReference>
<gene>
    <name evidence="1" type="ORF">SAMN05216297_101563</name>
</gene>
<reference evidence="2" key="1">
    <citation type="submission" date="2016-10" db="EMBL/GenBank/DDBJ databases">
        <authorList>
            <person name="Varghese N."/>
            <person name="Submissions S."/>
        </authorList>
    </citation>
    <scope>NUCLEOTIDE SEQUENCE [LARGE SCALE GENOMIC DNA]</scope>
    <source>
        <strain evidence="2">CGMCC 1.10370</strain>
    </source>
</reference>
<dbReference type="OrthoDB" id="121633at2"/>
<dbReference type="InterPro" id="IPR036567">
    <property type="entry name" value="RHF-like"/>
</dbReference>
<evidence type="ECO:0000313" key="1">
    <source>
        <dbReference type="EMBL" id="SFC64637.1"/>
    </source>
</evidence>
<dbReference type="RefSeq" id="WP_091490655.1">
    <property type="nucleotide sequence ID" value="NZ_FOMH01000001.1"/>
</dbReference>
<keyword evidence="2" id="KW-1185">Reference proteome</keyword>
<keyword evidence="1" id="KW-0687">Ribonucleoprotein</keyword>
<dbReference type="GO" id="GO:0005840">
    <property type="term" value="C:ribosome"/>
    <property type="evidence" value="ECO:0007669"/>
    <property type="project" value="UniProtKB-KW"/>
</dbReference>
<evidence type="ECO:0000313" key="2">
    <source>
        <dbReference type="Proteomes" id="UP000199672"/>
    </source>
</evidence>
<dbReference type="Proteomes" id="UP000199672">
    <property type="component" value="Unassembled WGS sequence"/>
</dbReference>
<name>A0A1I1KUX9_9FLAO</name>
<sequence>MKVQINTDKNIEGSARLESYFAAETEKSLDRFQDKITRVEIHFGDENGEKFSLHDKKCVIEVRPVKLQPITVTEHAETLEKAFSGALAKAKKSLTTTFEKIKEH</sequence>